<keyword evidence="3" id="KW-1185">Reference proteome</keyword>
<organism evidence="2 3">
    <name type="scientific">Streptomyces hazeniae</name>
    <dbReference type="NCBI Taxonomy" id="3075538"/>
    <lineage>
        <taxon>Bacteria</taxon>
        <taxon>Bacillati</taxon>
        <taxon>Actinomycetota</taxon>
        <taxon>Actinomycetes</taxon>
        <taxon>Kitasatosporales</taxon>
        <taxon>Streptomycetaceae</taxon>
        <taxon>Streptomyces</taxon>
    </lineage>
</organism>
<sequence length="92" mass="9019">MAYALGSAIVGLALAWAAAHRLSGRLPQRSLVLPTGAGGGLVGGLVAYAVMGPGNLGLALVISAAVSVAMLSLLHGRSARPAPRATAAPRIP</sequence>
<evidence type="ECO:0000313" key="3">
    <source>
        <dbReference type="Proteomes" id="UP001183414"/>
    </source>
</evidence>
<dbReference type="Proteomes" id="UP001183414">
    <property type="component" value="Unassembled WGS sequence"/>
</dbReference>
<dbReference type="EMBL" id="JAVREQ010000002">
    <property type="protein sequence ID" value="MDT0378019.1"/>
    <property type="molecule type" value="Genomic_DNA"/>
</dbReference>
<keyword evidence="1" id="KW-1133">Transmembrane helix</keyword>
<accession>A0ABU2NMP1</accession>
<reference evidence="3" key="1">
    <citation type="submission" date="2023-07" db="EMBL/GenBank/DDBJ databases">
        <title>30 novel species of actinomycetes from the DSMZ collection.</title>
        <authorList>
            <person name="Nouioui I."/>
        </authorList>
    </citation>
    <scope>NUCLEOTIDE SEQUENCE [LARGE SCALE GENOMIC DNA]</scope>
    <source>
        <strain evidence="3">DSM 42041</strain>
    </source>
</reference>
<evidence type="ECO:0008006" key="4">
    <source>
        <dbReference type="Google" id="ProtNLM"/>
    </source>
</evidence>
<dbReference type="RefSeq" id="WP_311671942.1">
    <property type="nucleotide sequence ID" value="NZ_JAVREQ010000002.1"/>
</dbReference>
<evidence type="ECO:0000256" key="1">
    <source>
        <dbReference type="SAM" id="Phobius"/>
    </source>
</evidence>
<keyword evidence="1" id="KW-0472">Membrane</keyword>
<keyword evidence="1" id="KW-0812">Transmembrane</keyword>
<evidence type="ECO:0000313" key="2">
    <source>
        <dbReference type="EMBL" id="MDT0378019.1"/>
    </source>
</evidence>
<name>A0ABU2NMP1_9ACTN</name>
<protein>
    <recommendedName>
        <fullName evidence="4">Integral membrane protein</fullName>
    </recommendedName>
</protein>
<feature type="transmembrane region" description="Helical" evidence="1">
    <location>
        <begin position="45"/>
        <end position="74"/>
    </location>
</feature>
<proteinExistence type="predicted"/>
<gene>
    <name evidence="2" type="ORF">RM572_04415</name>
</gene>
<comment type="caution">
    <text evidence="2">The sequence shown here is derived from an EMBL/GenBank/DDBJ whole genome shotgun (WGS) entry which is preliminary data.</text>
</comment>